<accession>A0A8C0M2T0</accession>
<comment type="similarity">
    <text evidence="5">Belongs to the immunoglobulin superfamily. CEA family.</text>
</comment>
<keyword evidence="6" id="KW-1133">Transmembrane helix</keyword>
<keyword evidence="6" id="KW-0812">Transmembrane</keyword>
<dbReference type="Gene3D" id="2.60.40.10">
    <property type="entry name" value="Immunoglobulins"/>
    <property type="match status" value="3"/>
</dbReference>
<feature type="transmembrane region" description="Helical" evidence="6">
    <location>
        <begin position="356"/>
        <end position="379"/>
    </location>
</feature>
<dbReference type="CDD" id="cd00096">
    <property type="entry name" value="Ig"/>
    <property type="match status" value="1"/>
</dbReference>
<feature type="domain" description="Ig-like" evidence="8">
    <location>
        <begin position="259"/>
        <end position="344"/>
    </location>
</feature>
<dbReference type="InterPro" id="IPR003599">
    <property type="entry name" value="Ig_sub"/>
</dbReference>
<dbReference type="SUPFAM" id="SSF48726">
    <property type="entry name" value="Immunoglobulin"/>
    <property type="match status" value="3"/>
</dbReference>
<sequence>MGLADLWGHHWVGILLAASLLTMWSLPAAAQLTLDTNPFTTTQGEKDAVPSMSGTPWATQTHGRFIGLLAKPTISISQNTATEQMEQVTFYCYTKDANVTIQWFFKDVPLVFHERMQLSTDGKNLTILTVQREDSGIYKCEAQGFLHVHRSDPTFLTVNYGPDPFEIKLESGISSGEVVEVIEGSTVTLSVDTRSHPPPDYSWFLLNNSLPSSSMRTFTIQAVSKEHEGMYRCLVSNIATHLLRLSALEVRVLEMLTEPHIVPPTLNLVENASSVTLTCQTSHKEAGVLWFLRGQALLPNKHLVLSANNRSLVIHGLRRDDTGPYECEVWNWGSRARSKAVRLTISCPRSSLSARVIVGIALGILIFIALTAGLGYFLYNRNAKRFSRKKAEDPVQEAATPSSAEEPCAESCSNWPKAMYANLPEPQGQVGVKEMLPPDPLEQFYEKDPPSTASGYYCHGPRKPSSTVALDPLVPTLPKGNTESDYEVLVNPEQNIYCQINPSV</sequence>
<evidence type="ECO:0000259" key="8">
    <source>
        <dbReference type="PROSITE" id="PS50835"/>
    </source>
</evidence>
<evidence type="ECO:0000256" key="7">
    <source>
        <dbReference type="SAM" id="SignalP"/>
    </source>
</evidence>
<keyword evidence="2" id="KW-1015">Disulfide bond</keyword>
<feature type="signal peptide" evidence="7">
    <location>
        <begin position="1"/>
        <end position="30"/>
    </location>
</feature>
<dbReference type="SMART" id="SM00408">
    <property type="entry name" value="IGc2"/>
    <property type="match status" value="3"/>
</dbReference>
<dbReference type="FunFam" id="2.60.40.10:FF:000244">
    <property type="entry name" value="carcinoembryonic antigen-related cell adhesion molecule 16"/>
    <property type="match status" value="2"/>
</dbReference>
<evidence type="ECO:0000313" key="10">
    <source>
        <dbReference type="Proteomes" id="UP000694429"/>
    </source>
</evidence>
<feature type="domain" description="Ig-like" evidence="8">
    <location>
        <begin position="162"/>
        <end position="246"/>
    </location>
</feature>
<evidence type="ECO:0000256" key="4">
    <source>
        <dbReference type="ARBA" id="ARBA00023319"/>
    </source>
</evidence>
<dbReference type="Ensembl" id="ENSCAFT00030002885.1">
    <property type="protein sequence ID" value="ENSCAFP00030002563.1"/>
    <property type="gene ID" value="ENSCAFG00030001368.1"/>
</dbReference>
<evidence type="ECO:0000256" key="2">
    <source>
        <dbReference type="ARBA" id="ARBA00023157"/>
    </source>
</evidence>
<name>A0A8C0M2T0_CANLF</name>
<keyword evidence="1 7" id="KW-0732">Signal</keyword>
<dbReference type="SMART" id="SM00409">
    <property type="entry name" value="IG"/>
    <property type="match status" value="3"/>
</dbReference>
<evidence type="ECO:0000256" key="6">
    <source>
        <dbReference type="SAM" id="Phobius"/>
    </source>
</evidence>
<evidence type="ECO:0000313" key="9">
    <source>
        <dbReference type="Ensembl" id="ENSCAFP00030002563.1"/>
    </source>
</evidence>
<keyword evidence="6" id="KW-0472">Membrane</keyword>
<protein>
    <recommendedName>
        <fullName evidence="8">Ig-like domain-containing protein</fullName>
    </recommendedName>
</protein>
<dbReference type="PROSITE" id="PS50835">
    <property type="entry name" value="IG_LIKE"/>
    <property type="match status" value="3"/>
</dbReference>
<evidence type="ECO:0000256" key="1">
    <source>
        <dbReference type="ARBA" id="ARBA00022729"/>
    </source>
</evidence>
<dbReference type="Pfam" id="PF13927">
    <property type="entry name" value="Ig_3"/>
    <property type="match status" value="3"/>
</dbReference>
<dbReference type="InterPro" id="IPR052598">
    <property type="entry name" value="IgSF_CEA-related"/>
</dbReference>
<feature type="chain" id="PRO_5034611755" description="Ig-like domain-containing protein" evidence="7">
    <location>
        <begin position="31"/>
        <end position="504"/>
    </location>
</feature>
<dbReference type="AlphaFoldDB" id="A0A8C0M2T0"/>
<proteinExistence type="inferred from homology"/>
<keyword evidence="4" id="KW-0393">Immunoglobulin domain</keyword>
<dbReference type="InterPro" id="IPR003598">
    <property type="entry name" value="Ig_sub2"/>
</dbReference>
<reference evidence="9" key="1">
    <citation type="submission" date="2019-03" db="EMBL/GenBank/DDBJ databases">
        <authorList>
            <person name="Warren W.C."/>
            <person name="Johnson G.S."/>
        </authorList>
    </citation>
    <scope>NUCLEOTIDE SEQUENCE [LARGE SCALE GENOMIC DNA]</scope>
    <source>
        <strain evidence="9">Basenji</strain>
    </source>
</reference>
<dbReference type="PANTHER" id="PTHR44337">
    <property type="entry name" value="CARCINOEMBRYONIC ANTIGEN-RELATED CELL ADHESION MOLECULE 8"/>
    <property type="match status" value="1"/>
</dbReference>
<evidence type="ECO:0000256" key="3">
    <source>
        <dbReference type="ARBA" id="ARBA00023180"/>
    </source>
</evidence>
<dbReference type="InterPro" id="IPR036179">
    <property type="entry name" value="Ig-like_dom_sf"/>
</dbReference>
<organism evidence="9 10">
    <name type="scientific">Canis lupus familiaris</name>
    <name type="common">Dog</name>
    <name type="synonym">Canis familiaris</name>
    <dbReference type="NCBI Taxonomy" id="9615"/>
    <lineage>
        <taxon>Eukaryota</taxon>
        <taxon>Metazoa</taxon>
        <taxon>Chordata</taxon>
        <taxon>Craniata</taxon>
        <taxon>Vertebrata</taxon>
        <taxon>Euteleostomi</taxon>
        <taxon>Mammalia</taxon>
        <taxon>Eutheria</taxon>
        <taxon>Laurasiatheria</taxon>
        <taxon>Carnivora</taxon>
        <taxon>Caniformia</taxon>
        <taxon>Canidae</taxon>
        <taxon>Canis</taxon>
    </lineage>
</organism>
<dbReference type="Proteomes" id="UP000694429">
    <property type="component" value="Chromosome 1"/>
</dbReference>
<dbReference type="InterPro" id="IPR007110">
    <property type="entry name" value="Ig-like_dom"/>
</dbReference>
<dbReference type="PANTHER" id="PTHR44337:SF10">
    <property type="entry name" value="CARCINOEMBRYONIC ANTIGEN-RELATED CELL ADHESION MOLECULE 18"/>
    <property type="match status" value="1"/>
</dbReference>
<dbReference type="InterPro" id="IPR013783">
    <property type="entry name" value="Ig-like_fold"/>
</dbReference>
<evidence type="ECO:0000256" key="5">
    <source>
        <dbReference type="ARBA" id="ARBA00038222"/>
    </source>
</evidence>
<feature type="domain" description="Ig-like" evidence="8">
    <location>
        <begin position="72"/>
        <end position="157"/>
    </location>
</feature>
<keyword evidence="3" id="KW-0325">Glycoprotein</keyword>
<reference evidence="9" key="2">
    <citation type="submission" date="2025-08" db="UniProtKB">
        <authorList>
            <consortium name="Ensembl"/>
        </authorList>
    </citation>
    <scope>IDENTIFICATION</scope>
</reference>